<dbReference type="FunFam" id="3.30.420.40:FF:000007">
    <property type="entry name" value="Glycerol kinase"/>
    <property type="match status" value="1"/>
</dbReference>
<dbReference type="PANTHER" id="PTHR10196">
    <property type="entry name" value="SUGAR KINASE"/>
    <property type="match status" value="1"/>
</dbReference>
<dbReference type="InterPro" id="IPR018484">
    <property type="entry name" value="FGGY_N"/>
</dbReference>
<dbReference type="UniPathway" id="UPA00618">
    <property type="reaction ID" value="UER00672"/>
</dbReference>
<evidence type="ECO:0000256" key="9">
    <source>
        <dbReference type="ARBA" id="ARBA00054633"/>
    </source>
</evidence>
<evidence type="ECO:0000256" key="11">
    <source>
        <dbReference type="HAMAP-Rule" id="MF_00186"/>
    </source>
</evidence>
<feature type="binding site" evidence="11">
    <location>
        <position position="13"/>
    </location>
    <ligand>
        <name>ATP</name>
        <dbReference type="ChEBI" id="CHEBI:30616"/>
    </ligand>
</feature>
<dbReference type="HAMAP" id="MF_00186">
    <property type="entry name" value="Glycerol_kin"/>
    <property type="match status" value="1"/>
</dbReference>
<feature type="binding site" evidence="11">
    <location>
        <position position="409"/>
    </location>
    <ligand>
        <name>ADP</name>
        <dbReference type="ChEBI" id="CHEBI:456216"/>
    </ligand>
</feature>
<dbReference type="RefSeq" id="WP_129258032.1">
    <property type="nucleotide sequence ID" value="NZ_SDKC01000001.1"/>
</dbReference>
<proteinExistence type="inferred from homology"/>
<dbReference type="Proteomes" id="UP000290106">
    <property type="component" value="Unassembled WGS sequence"/>
</dbReference>
<comment type="function">
    <text evidence="9 11">Key enzyme in the regulation of glycerol uptake and metabolism. Catalyzes the phosphorylation of glycerol to yield sn-glycerol 3-phosphate.</text>
</comment>
<feature type="binding site" evidence="11">
    <location>
        <position position="12"/>
    </location>
    <ligand>
        <name>sn-glycerol 3-phosphate</name>
        <dbReference type="ChEBI" id="CHEBI:57597"/>
    </ligand>
</feature>
<feature type="binding site" evidence="11">
    <location>
        <position position="14"/>
    </location>
    <ligand>
        <name>ATP</name>
        <dbReference type="ChEBI" id="CHEBI:30616"/>
    </ligand>
</feature>
<evidence type="ECO:0000256" key="5">
    <source>
        <dbReference type="ARBA" id="ARBA00022777"/>
    </source>
</evidence>
<evidence type="ECO:0000256" key="1">
    <source>
        <dbReference type="ARBA" id="ARBA00005190"/>
    </source>
</evidence>
<feature type="binding site" evidence="11">
    <location>
        <position position="12"/>
    </location>
    <ligand>
        <name>ADP</name>
        <dbReference type="ChEBI" id="CHEBI:456216"/>
    </ligand>
</feature>
<dbReference type="PROSITE" id="PS00445">
    <property type="entry name" value="FGGY_KINASES_2"/>
    <property type="match status" value="1"/>
</dbReference>
<feature type="binding site" evidence="11">
    <location>
        <position position="134"/>
    </location>
    <ligand>
        <name>sn-glycerol 3-phosphate</name>
        <dbReference type="ChEBI" id="CHEBI:57597"/>
    </ligand>
</feature>
<comment type="similarity">
    <text evidence="2 11 12">Belongs to the FGGY kinase family.</text>
</comment>
<feature type="binding site" evidence="11">
    <location>
        <position position="12"/>
    </location>
    <ligand>
        <name>ATP</name>
        <dbReference type="ChEBI" id="CHEBI:30616"/>
    </ligand>
</feature>
<name>A0A4Q1RIS8_9FIRM</name>
<dbReference type="InterPro" id="IPR000577">
    <property type="entry name" value="Carb_kinase_FGGY"/>
</dbReference>
<dbReference type="GO" id="GO:0004370">
    <property type="term" value="F:glycerol kinase activity"/>
    <property type="evidence" value="ECO:0007669"/>
    <property type="project" value="UniProtKB-UniRule"/>
</dbReference>
<evidence type="ECO:0000256" key="6">
    <source>
        <dbReference type="ARBA" id="ARBA00022798"/>
    </source>
</evidence>
<evidence type="ECO:0000256" key="12">
    <source>
        <dbReference type="RuleBase" id="RU003733"/>
    </source>
</evidence>
<feature type="binding site" evidence="11">
    <location>
        <position position="134"/>
    </location>
    <ligand>
        <name>glycerol</name>
        <dbReference type="ChEBI" id="CHEBI:17754"/>
    </ligand>
</feature>
<dbReference type="GO" id="GO:0005524">
    <property type="term" value="F:ATP binding"/>
    <property type="evidence" value="ECO:0007669"/>
    <property type="project" value="UniProtKB-UniRule"/>
</dbReference>
<feature type="binding site" evidence="11">
    <location>
        <position position="265"/>
    </location>
    <ligand>
        <name>ADP</name>
        <dbReference type="ChEBI" id="CHEBI:456216"/>
    </ligand>
</feature>
<dbReference type="NCBIfam" id="NF000756">
    <property type="entry name" value="PRK00047.1"/>
    <property type="match status" value="1"/>
</dbReference>
<dbReference type="InterPro" id="IPR018485">
    <property type="entry name" value="FGGY_C"/>
</dbReference>
<keyword evidence="3 11" id="KW-0808">Transferase</keyword>
<accession>A0A4Q1RIS8</accession>
<dbReference type="OrthoDB" id="9805576at2"/>
<comment type="activity regulation">
    <text evidence="11">Activated by phosphorylation and inhibited by fructose 1,6-bisphosphate (FBP).</text>
</comment>
<evidence type="ECO:0000256" key="8">
    <source>
        <dbReference type="ARBA" id="ARBA00052101"/>
    </source>
</evidence>
<gene>
    <name evidence="11 15" type="primary">glpK</name>
    <name evidence="15" type="ORF">ETP43_10695</name>
</gene>
<feature type="binding site" evidence="11">
    <location>
        <position position="243"/>
    </location>
    <ligand>
        <name>sn-glycerol 3-phosphate</name>
        <dbReference type="ChEBI" id="CHEBI:57597"/>
    </ligand>
</feature>
<keyword evidence="16" id="KW-1185">Reference proteome</keyword>
<feature type="binding site" evidence="11">
    <location>
        <position position="83"/>
    </location>
    <ligand>
        <name>sn-glycerol 3-phosphate</name>
        <dbReference type="ChEBI" id="CHEBI:57597"/>
    </ligand>
</feature>
<keyword evidence="6 11" id="KW-0319">Glycerol metabolism</keyword>
<comment type="pathway">
    <text evidence="1 11">Polyol metabolism; glycerol degradation via glycerol kinase pathway; sn-glycerol 3-phosphate from glycerol: step 1/1.</text>
</comment>
<dbReference type="PANTHER" id="PTHR10196:SF69">
    <property type="entry name" value="GLYCEROL KINASE"/>
    <property type="match status" value="1"/>
</dbReference>
<feature type="binding site" evidence="11">
    <location>
        <position position="308"/>
    </location>
    <ligand>
        <name>ADP</name>
        <dbReference type="ChEBI" id="CHEBI:456216"/>
    </ligand>
</feature>
<reference evidence="15 16" key="1">
    <citation type="submission" date="2019-01" db="EMBL/GenBank/DDBJ databases">
        <title>Blautia sp. nov. KGMB01111 isolated human feces.</title>
        <authorList>
            <person name="Park J.-E."/>
            <person name="Kim J.-S."/>
            <person name="Park S.-H."/>
        </authorList>
    </citation>
    <scope>NUCLEOTIDE SEQUENCE [LARGE SCALE GENOMIC DNA]</scope>
    <source>
        <strain evidence="15 16">KGMB01111</strain>
    </source>
</reference>
<dbReference type="EMBL" id="SDKC01000001">
    <property type="protein sequence ID" value="RXS75637.1"/>
    <property type="molecule type" value="Genomic_DNA"/>
</dbReference>
<evidence type="ECO:0000256" key="4">
    <source>
        <dbReference type="ARBA" id="ARBA00022741"/>
    </source>
</evidence>
<evidence type="ECO:0000259" key="14">
    <source>
        <dbReference type="Pfam" id="PF02782"/>
    </source>
</evidence>
<dbReference type="NCBIfam" id="TIGR01311">
    <property type="entry name" value="glycerol_kin"/>
    <property type="match status" value="1"/>
</dbReference>
<feature type="binding site" evidence="11">
    <location>
        <position position="82"/>
    </location>
    <ligand>
        <name>glycerol</name>
        <dbReference type="ChEBI" id="CHEBI:17754"/>
    </ligand>
</feature>
<feature type="binding site" evidence="11">
    <location>
        <position position="265"/>
    </location>
    <ligand>
        <name>ATP</name>
        <dbReference type="ChEBI" id="CHEBI:30616"/>
    </ligand>
</feature>
<comment type="caution">
    <text evidence="15">The sequence shown here is derived from an EMBL/GenBank/DDBJ whole genome shotgun (WGS) entry which is preliminary data.</text>
</comment>
<evidence type="ECO:0000313" key="16">
    <source>
        <dbReference type="Proteomes" id="UP000290106"/>
    </source>
</evidence>
<feature type="binding site" evidence="11">
    <location>
        <position position="82"/>
    </location>
    <ligand>
        <name>sn-glycerol 3-phosphate</name>
        <dbReference type="ChEBI" id="CHEBI:57597"/>
    </ligand>
</feature>
<feature type="binding site" evidence="11">
    <location>
        <position position="243"/>
    </location>
    <ligand>
        <name>glycerol</name>
        <dbReference type="ChEBI" id="CHEBI:17754"/>
    </ligand>
</feature>
<comment type="catalytic activity">
    <reaction evidence="8 11">
        <text>glycerol + ATP = sn-glycerol 3-phosphate + ADP + H(+)</text>
        <dbReference type="Rhea" id="RHEA:21644"/>
        <dbReference type="ChEBI" id="CHEBI:15378"/>
        <dbReference type="ChEBI" id="CHEBI:17754"/>
        <dbReference type="ChEBI" id="CHEBI:30616"/>
        <dbReference type="ChEBI" id="CHEBI:57597"/>
        <dbReference type="ChEBI" id="CHEBI:456216"/>
        <dbReference type="EC" id="2.7.1.30"/>
    </reaction>
</comment>
<feature type="binding site" evidence="11">
    <location>
        <position position="16"/>
    </location>
    <ligand>
        <name>ADP</name>
        <dbReference type="ChEBI" id="CHEBI:456216"/>
    </ligand>
</feature>
<dbReference type="SUPFAM" id="SSF53067">
    <property type="entry name" value="Actin-like ATPase domain"/>
    <property type="match status" value="2"/>
</dbReference>
<dbReference type="GO" id="GO:0005829">
    <property type="term" value="C:cytosol"/>
    <property type="evidence" value="ECO:0007669"/>
    <property type="project" value="TreeGrafter"/>
</dbReference>
<dbReference type="AlphaFoldDB" id="A0A4Q1RIS8"/>
<dbReference type="InterPro" id="IPR018483">
    <property type="entry name" value="Carb_kinase_FGGY_CS"/>
</dbReference>
<dbReference type="GO" id="GO:0019563">
    <property type="term" value="P:glycerol catabolic process"/>
    <property type="evidence" value="ECO:0007669"/>
    <property type="project" value="UniProtKB-UniRule"/>
</dbReference>
<evidence type="ECO:0000259" key="13">
    <source>
        <dbReference type="Pfam" id="PF00370"/>
    </source>
</evidence>
<comment type="subunit">
    <text evidence="10 11">Homotetramer and homodimer (in equilibrium).</text>
</comment>
<evidence type="ECO:0000256" key="10">
    <source>
        <dbReference type="ARBA" id="ARBA00063665"/>
    </source>
</evidence>
<keyword evidence="7 11" id="KW-0067">ATP-binding</keyword>
<dbReference type="InterPro" id="IPR005999">
    <property type="entry name" value="Glycerol_kin"/>
</dbReference>
<feature type="binding site" evidence="11">
    <location>
        <position position="409"/>
    </location>
    <ligand>
        <name>ATP</name>
        <dbReference type="ChEBI" id="CHEBI:30616"/>
    </ligand>
</feature>
<feature type="binding site" evidence="11">
    <location>
        <position position="312"/>
    </location>
    <ligand>
        <name>ATP</name>
        <dbReference type="ChEBI" id="CHEBI:30616"/>
    </ligand>
</feature>
<dbReference type="PIRSF" id="PIRSF000538">
    <property type="entry name" value="GlpK"/>
    <property type="match status" value="1"/>
</dbReference>
<evidence type="ECO:0000256" key="7">
    <source>
        <dbReference type="ARBA" id="ARBA00022840"/>
    </source>
</evidence>
<feature type="binding site" evidence="11">
    <location>
        <position position="308"/>
    </location>
    <ligand>
        <name>ATP</name>
        <dbReference type="ChEBI" id="CHEBI:30616"/>
    </ligand>
</feature>
<dbReference type="Gene3D" id="3.30.420.40">
    <property type="match status" value="2"/>
</dbReference>
<organism evidence="15 16">
    <name type="scientific">Blautia faecicola</name>
    <dbReference type="NCBI Taxonomy" id="2509240"/>
    <lineage>
        <taxon>Bacteria</taxon>
        <taxon>Bacillati</taxon>
        <taxon>Bacillota</taxon>
        <taxon>Clostridia</taxon>
        <taxon>Lachnospirales</taxon>
        <taxon>Lachnospiraceae</taxon>
        <taxon>Blautia</taxon>
    </lineage>
</organism>
<feature type="domain" description="Carbohydrate kinase FGGY C-terminal" evidence="14">
    <location>
        <begin position="260"/>
        <end position="448"/>
    </location>
</feature>
<dbReference type="InterPro" id="IPR043129">
    <property type="entry name" value="ATPase_NBD"/>
</dbReference>
<protein>
    <recommendedName>
        <fullName evidence="11">Glycerol kinase</fullName>
        <ecNumber evidence="11">2.7.1.30</ecNumber>
    </recommendedName>
    <alternativeName>
        <fullName evidence="11">ATP:glycerol 3-phosphotransferase</fullName>
    </alternativeName>
    <alternativeName>
        <fullName evidence="11">Glycerokinase</fullName>
        <shortName evidence="11">GK</shortName>
    </alternativeName>
</protein>
<keyword evidence="5 11" id="KW-0418">Kinase</keyword>
<dbReference type="CDD" id="cd07786">
    <property type="entry name" value="FGGY_EcGK_like"/>
    <property type="match status" value="1"/>
</dbReference>
<sequence>MAKYVMALDAGTTSNRCILFNEKGEMCSVAQKEFTQYFPKPGWVEHDANEIWSTQLGVAVEAMSKIGASAEDIAAIGITNQRETAIVWDRHTGEPVYRAIVWQCRRTSEYCDSLKEKGLTEVFRKKTGLIIDAYFAGTKVKWILDNVPGARERAEKGDLLFGTVETWLIWKLTKGAVHVTDYSNASRTMLFNINTLDWDDDILKELNIPRCMLPKPMPSSCVYGYADPAFFGGKIPIGGAAGDQQSALFGQTCFAPGDAKNTYGTGCFLLMNTGEEPVFSENGLVTTIAWGIDGKVYYALEGSIFVAGAAIQWLRDELRVIDSAADSEYMAKKVKDTHGCYVVPAFTGLGAPYWDQYARGTIVGLTRGVNKYHIIRATLESIAYQAHDVIKAMEADAGIRLTGLKVDGGASANDFLMQTQADMIQAQVNRPSCVETTAMGAAYLAGMAVGYWKDQEEVKANWSIDRTFEPEISVEEQEKRMKGWKKAVRYSFDWAKDED</sequence>
<feature type="domain" description="Carbohydrate kinase FGGY N-terminal" evidence="13">
    <location>
        <begin position="4"/>
        <end position="250"/>
    </location>
</feature>
<evidence type="ECO:0000256" key="2">
    <source>
        <dbReference type="ARBA" id="ARBA00009156"/>
    </source>
</evidence>
<dbReference type="Pfam" id="PF02782">
    <property type="entry name" value="FGGY_C"/>
    <property type="match status" value="1"/>
</dbReference>
<evidence type="ECO:0000256" key="3">
    <source>
        <dbReference type="ARBA" id="ARBA00022679"/>
    </source>
</evidence>
<dbReference type="GO" id="GO:0006072">
    <property type="term" value="P:glycerol-3-phosphate metabolic process"/>
    <property type="evidence" value="ECO:0007669"/>
    <property type="project" value="InterPro"/>
</dbReference>
<dbReference type="EC" id="2.7.1.30" evidence="11"/>
<dbReference type="Pfam" id="PF00370">
    <property type="entry name" value="FGGY_N"/>
    <property type="match status" value="1"/>
</dbReference>
<evidence type="ECO:0000313" key="15">
    <source>
        <dbReference type="EMBL" id="RXS75637.1"/>
    </source>
</evidence>
<dbReference type="FunFam" id="3.30.420.40:FF:000008">
    <property type="entry name" value="Glycerol kinase"/>
    <property type="match status" value="1"/>
</dbReference>
<keyword evidence="4 11" id="KW-0547">Nucleotide-binding</keyword>
<feature type="binding site" evidence="11">
    <location>
        <position position="244"/>
    </location>
    <ligand>
        <name>glycerol</name>
        <dbReference type="ChEBI" id="CHEBI:17754"/>
    </ligand>
</feature>
<feature type="binding site" evidence="11">
    <location>
        <position position="83"/>
    </location>
    <ligand>
        <name>glycerol</name>
        <dbReference type="ChEBI" id="CHEBI:17754"/>
    </ligand>
</feature>
<feature type="binding site" evidence="11">
    <location>
        <position position="413"/>
    </location>
    <ligand>
        <name>ADP</name>
        <dbReference type="ChEBI" id="CHEBI:456216"/>
    </ligand>
</feature>